<dbReference type="InterPro" id="IPR018247">
    <property type="entry name" value="EF_Hand_1_Ca_BS"/>
</dbReference>
<dbReference type="PROSITE" id="PS50008">
    <property type="entry name" value="PIPLC_Y_DOMAIN"/>
    <property type="match status" value="1"/>
</dbReference>
<evidence type="ECO:0000256" key="11">
    <source>
        <dbReference type="ARBA" id="ARBA00022837"/>
    </source>
</evidence>
<dbReference type="SMART" id="SM00233">
    <property type="entry name" value="PH"/>
    <property type="match status" value="1"/>
</dbReference>
<evidence type="ECO:0000256" key="4">
    <source>
        <dbReference type="ARBA" id="ARBA00004240"/>
    </source>
</evidence>
<dbReference type="InterPro" id="IPR011992">
    <property type="entry name" value="EF-hand-dom_pair"/>
</dbReference>
<dbReference type="FunFam" id="1.10.238.10:FF:000005">
    <property type="entry name" value="Phosphoinositide phospholipase C"/>
    <property type="match status" value="1"/>
</dbReference>
<evidence type="ECO:0000313" key="25">
    <source>
        <dbReference type="EMBL" id="NXO52247.1"/>
    </source>
</evidence>
<evidence type="ECO:0000256" key="9">
    <source>
        <dbReference type="ARBA" id="ARBA00022801"/>
    </source>
</evidence>
<feature type="domain" description="PI-PLC Y-box" evidence="23">
    <location>
        <begin position="528"/>
        <end position="601"/>
    </location>
</feature>
<proteinExistence type="predicted"/>
<dbReference type="SMART" id="SM00149">
    <property type="entry name" value="PLCYc"/>
    <property type="match status" value="1"/>
</dbReference>
<comment type="catalytic activity">
    <reaction evidence="18">
        <text>a 1,2-diacyl-sn-glycero-3-phospho-(1D-myo-inositol) + H2O = 1D-myo-inositol 1-phosphate + a 1,2-diacyl-sn-glycerol + H(+)</text>
        <dbReference type="Rhea" id="RHEA:43484"/>
        <dbReference type="ChEBI" id="CHEBI:15377"/>
        <dbReference type="ChEBI" id="CHEBI:15378"/>
        <dbReference type="ChEBI" id="CHEBI:17815"/>
        <dbReference type="ChEBI" id="CHEBI:57880"/>
        <dbReference type="ChEBI" id="CHEBI:58433"/>
    </reaction>
    <physiologicalReaction direction="left-to-right" evidence="18">
        <dbReference type="Rhea" id="RHEA:43485"/>
    </physiologicalReaction>
</comment>
<evidence type="ECO:0000256" key="14">
    <source>
        <dbReference type="ARBA" id="ARBA00023136"/>
    </source>
</evidence>
<dbReference type="SUPFAM" id="SSF47473">
    <property type="entry name" value="EF-hand"/>
    <property type="match status" value="1"/>
</dbReference>
<evidence type="ECO:0000256" key="18">
    <source>
        <dbReference type="ARBA" id="ARBA00023726"/>
    </source>
</evidence>
<dbReference type="Pfam" id="PF00168">
    <property type="entry name" value="C2"/>
    <property type="match status" value="1"/>
</dbReference>
<dbReference type="PROSITE" id="PS50007">
    <property type="entry name" value="PIPLC_X_DOMAIN"/>
    <property type="match status" value="1"/>
</dbReference>
<feature type="region of interest" description="Disordered" evidence="20">
    <location>
        <begin position="371"/>
        <end position="399"/>
    </location>
</feature>
<evidence type="ECO:0000256" key="5">
    <source>
        <dbReference type="ARBA" id="ARBA00004496"/>
    </source>
</evidence>
<dbReference type="GO" id="GO:0005783">
    <property type="term" value="C:endoplasmic reticulum"/>
    <property type="evidence" value="ECO:0007669"/>
    <property type="project" value="UniProtKB-SubCell"/>
</dbReference>
<evidence type="ECO:0000256" key="3">
    <source>
        <dbReference type="ARBA" id="ARBA00004170"/>
    </source>
</evidence>
<dbReference type="SUPFAM" id="SSF51695">
    <property type="entry name" value="PLC-like phosphodiesterases"/>
    <property type="match status" value="1"/>
</dbReference>
<dbReference type="FunFam" id="1.10.238.10:FF:000145">
    <property type="entry name" value="Phosphoinositide phospholipase C"/>
    <property type="match status" value="1"/>
</dbReference>
<dbReference type="PROSITE" id="PS50003">
    <property type="entry name" value="PH_DOMAIN"/>
    <property type="match status" value="1"/>
</dbReference>
<dbReference type="EMBL" id="VXBL01003689">
    <property type="protein sequence ID" value="NXO52247.1"/>
    <property type="molecule type" value="Genomic_DNA"/>
</dbReference>
<feature type="region of interest" description="Disordered" evidence="20">
    <location>
        <begin position="421"/>
        <end position="457"/>
    </location>
</feature>
<dbReference type="SUPFAM" id="SSF49562">
    <property type="entry name" value="C2 domain (Calcium/lipid-binding domain, CaLB)"/>
    <property type="match status" value="1"/>
</dbReference>
<dbReference type="InterPro" id="IPR015359">
    <property type="entry name" value="PLC_EF-hand-like"/>
</dbReference>
<evidence type="ECO:0000313" key="26">
    <source>
        <dbReference type="Proteomes" id="UP000567570"/>
    </source>
</evidence>
<dbReference type="CDD" id="cd00275">
    <property type="entry name" value="C2_PLC_like"/>
    <property type="match status" value="1"/>
</dbReference>
<keyword evidence="6" id="KW-0963">Cytoplasm</keyword>
<evidence type="ECO:0000256" key="15">
    <source>
        <dbReference type="ARBA" id="ARBA00023224"/>
    </source>
</evidence>
<dbReference type="Proteomes" id="UP000567570">
    <property type="component" value="Unassembled WGS sequence"/>
</dbReference>
<feature type="compositionally biased region" description="Basic and acidic residues" evidence="20">
    <location>
        <begin position="380"/>
        <end position="391"/>
    </location>
</feature>
<dbReference type="Gene3D" id="3.20.20.190">
    <property type="entry name" value="Phosphatidylinositol (PI) phosphodiesterase"/>
    <property type="match status" value="1"/>
</dbReference>
<feature type="non-terminal residue" evidence="25">
    <location>
        <position position="749"/>
    </location>
</feature>
<keyword evidence="9 19" id="KW-0378">Hydrolase</keyword>
<dbReference type="PANTHER" id="PTHR10336">
    <property type="entry name" value="PHOSPHOINOSITIDE-SPECIFIC PHOSPHOLIPASE C FAMILY PROTEIN"/>
    <property type="match status" value="1"/>
</dbReference>
<dbReference type="GO" id="GO:0005886">
    <property type="term" value="C:plasma membrane"/>
    <property type="evidence" value="ECO:0007669"/>
    <property type="project" value="TreeGrafter"/>
</dbReference>
<comment type="subcellular location">
    <subcellularLocation>
        <location evidence="5">Cytoplasm</location>
    </subcellularLocation>
    <subcellularLocation>
        <location evidence="4">Endoplasmic reticulum</location>
    </subcellularLocation>
    <subcellularLocation>
        <location evidence="3">Membrane</location>
        <topology evidence="3">Peripheral membrane protein</topology>
    </subcellularLocation>
    <subcellularLocation>
        <location evidence="2">Nucleus</location>
    </subcellularLocation>
</comment>
<dbReference type="SMART" id="SM00054">
    <property type="entry name" value="EFh"/>
    <property type="match status" value="2"/>
</dbReference>
<dbReference type="PROSITE" id="PS00018">
    <property type="entry name" value="EF_HAND_1"/>
    <property type="match status" value="2"/>
</dbReference>
<evidence type="ECO:0000256" key="7">
    <source>
        <dbReference type="ARBA" id="ARBA00022723"/>
    </source>
</evidence>
<dbReference type="GO" id="GO:0035556">
    <property type="term" value="P:intracellular signal transduction"/>
    <property type="evidence" value="ECO:0007669"/>
    <property type="project" value="InterPro"/>
</dbReference>
<evidence type="ECO:0000256" key="19">
    <source>
        <dbReference type="RuleBase" id="RU361133"/>
    </source>
</evidence>
<keyword evidence="26" id="KW-1185">Reference proteome</keyword>
<dbReference type="InterPro" id="IPR000008">
    <property type="entry name" value="C2_dom"/>
</dbReference>
<dbReference type="PANTHER" id="PTHR10336:SF31">
    <property type="entry name" value="1-PHOSPHATIDYLINOSITOL 4,5-BISPHOSPHATE PHOSPHODIESTERASE DELTA-4"/>
    <property type="match status" value="1"/>
</dbReference>
<evidence type="ECO:0000256" key="8">
    <source>
        <dbReference type="ARBA" id="ARBA00022737"/>
    </source>
</evidence>
<dbReference type="Pfam" id="PF13202">
    <property type="entry name" value="EF-hand_5"/>
    <property type="match status" value="1"/>
</dbReference>
<accession>A0A7L1SW09</accession>
<dbReference type="SUPFAM" id="SSF50729">
    <property type="entry name" value="PH domain-like"/>
    <property type="match status" value="1"/>
</dbReference>
<dbReference type="AlphaFoldDB" id="A0A7L1SW09"/>
<dbReference type="InterPro" id="IPR002048">
    <property type="entry name" value="EF_hand_dom"/>
</dbReference>
<dbReference type="Gene3D" id="1.10.238.10">
    <property type="entry name" value="EF-hand"/>
    <property type="match status" value="2"/>
</dbReference>
<sequence length="749" mass="84463">MQQGTLMRKVKSKSWKKQRYFKLQDDCMTIWYQSKRTGKIESAFSISDVETVREGHQSEVLQSLAEEFPAERCFTIVFYGRRGNLDLIAGSAEEAQCWVQGLRQLIEPRSFPLTSSLASRTWIRDWFQKADKNKDGRMNFKEVQRLLKMMNVDMNEDHALRLFQAADKSESGTLEGEEFVLFYKALTQREEVLSLFQDFSEDGKKLTLLELVDFLRQEQLEDEGTEELAMELIDKYEPSETARARHVLSADGFLMYLCSPEGSIFNPRHRVLWQDMSQPLCHYFISSSHNTYLIEDQIRGQSSIEGYIRALKRGCRCLEVDCWDGPNGEPMVYHGHTFTSKIPFREVVSTLEKAEPSYPVSSWVLKGAGGAGPQQCKVPGDSKSHGGEGHPKVPMSPSPTLQELKHKILLKGKKIGRLEDVLDGPEDEAPDVSDDDNGAEVEEERRRAKVGGPGWGAAMSTEPWTQLWAVVTSQCRGERQRLEGHHQAGGTQPFLLLAMPAPSLHSIPVVALWPGNDSMSGPHTPSLGNEFVRHNAWQLTRIYPSGMRTDSSNYSPQEMWNVGCQIVALNFQTAGMEMDLCDGLFSQNGRCGYVLKPSFMRDEETVFNPSDPSSREGPGPTTLTIQVISGQQLPKVANSKDGAIIDPLVRVEIHGVPADQARQETKYIENNGFNPRWDETLQFQLHVPELALVRFVVEDYDKTSRNDFVGQFTLAFANIKPGYRHIHLLSKDGTGIPPSSLFVHIRITE</sequence>
<keyword evidence="7" id="KW-0479">Metal-binding</keyword>
<dbReference type="InterPro" id="IPR001192">
    <property type="entry name" value="PI-PLC_fam"/>
</dbReference>
<dbReference type="FunFam" id="2.30.29.30:FF:000088">
    <property type="entry name" value="Phosphoinositide phospholipase C"/>
    <property type="match status" value="1"/>
</dbReference>
<keyword evidence="14" id="KW-0472">Membrane</keyword>
<dbReference type="PROSITE" id="PS50222">
    <property type="entry name" value="EF_HAND_2"/>
    <property type="match status" value="2"/>
</dbReference>
<keyword evidence="10" id="KW-0256">Endoplasmic reticulum</keyword>
<reference evidence="25 26" key="1">
    <citation type="submission" date="2019-09" db="EMBL/GenBank/DDBJ databases">
        <title>Bird 10,000 Genomes (B10K) Project - Family phase.</title>
        <authorList>
            <person name="Zhang G."/>
        </authorList>
    </citation>
    <scope>NUCLEOTIDE SEQUENCE [LARGE SCALE GENOMIC DNA]</scope>
    <source>
        <strain evidence="25">B10K-DU-002-11</strain>
        <tissue evidence="25">Muscle</tissue>
    </source>
</reference>
<dbReference type="GO" id="GO:0004435">
    <property type="term" value="F:phosphatidylinositol-4,5-bisphosphate phospholipase C activity"/>
    <property type="evidence" value="ECO:0007669"/>
    <property type="project" value="UniProtKB-EC"/>
</dbReference>
<dbReference type="InterPro" id="IPR011993">
    <property type="entry name" value="PH-like_dom_sf"/>
</dbReference>
<evidence type="ECO:0000256" key="2">
    <source>
        <dbReference type="ARBA" id="ARBA00004123"/>
    </source>
</evidence>
<evidence type="ECO:0000256" key="20">
    <source>
        <dbReference type="SAM" id="MobiDB-lite"/>
    </source>
</evidence>
<evidence type="ECO:0000259" key="23">
    <source>
        <dbReference type="PROSITE" id="PS50008"/>
    </source>
</evidence>
<gene>
    <name evidence="25" type="primary">Plcd4</name>
    <name evidence="25" type="ORF">ARAGUA_R12462</name>
</gene>
<dbReference type="SMART" id="SM00148">
    <property type="entry name" value="PLCXc"/>
    <property type="match status" value="1"/>
</dbReference>
<keyword evidence="12 19" id="KW-0442">Lipid degradation</keyword>
<dbReference type="GO" id="GO:0005509">
    <property type="term" value="F:calcium ion binding"/>
    <property type="evidence" value="ECO:0007669"/>
    <property type="project" value="InterPro"/>
</dbReference>
<keyword evidence="11" id="KW-0106">Calcium</keyword>
<dbReference type="InterPro" id="IPR017946">
    <property type="entry name" value="PLC-like_Pdiesterase_TIM-brl"/>
</dbReference>
<comment type="caution">
    <text evidence="25">The sequence shown here is derived from an EMBL/GenBank/DDBJ whole genome shotgun (WGS) entry which is preliminary data.</text>
</comment>
<dbReference type="Gene3D" id="2.30.29.30">
    <property type="entry name" value="Pleckstrin-homology domain (PH domain)/Phosphotyrosine-binding domain (PTB)"/>
    <property type="match status" value="1"/>
</dbReference>
<dbReference type="InterPro" id="IPR000909">
    <property type="entry name" value="PLipase_C_PInositol-sp_X_dom"/>
</dbReference>
<dbReference type="Pfam" id="PF00387">
    <property type="entry name" value="PI-PLC-Y"/>
    <property type="match status" value="1"/>
</dbReference>
<dbReference type="FunFam" id="2.60.40.150:FF:000058">
    <property type="entry name" value="Phosphoinositide phospholipase C"/>
    <property type="match status" value="1"/>
</dbReference>
<evidence type="ECO:0000256" key="1">
    <source>
        <dbReference type="ARBA" id="ARBA00001913"/>
    </source>
</evidence>
<name>A0A7L1SW09_ARAGA</name>
<keyword evidence="15" id="KW-0807">Transducer</keyword>
<dbReference type="Pfam" id="PF00169">
    <property type="entry name" value="PH"/>
    <property type="match status" value="1"/>
</dbReference>
<feature type="domain" description="C2" evidence="22">
    <location>
        <begin position="601"/>
        <end position="730"/>
    </location>
</feature>
<feature type="compositionally biased region" description="Acidic residues" evidence="20">
    <location>
        <begin position="421"/>
        <end position="442"/>
    </location>
</feature>
<evidence type="ECO:0000259" key="24">
    <source>
        <dbReference type="PROSITE" id="PS50222"/>
    </source>
</evidence>
<dbReference type="CDD" id="cd13363">
    <property type="entry name" value="PH_PLC_delta"/>
    <property type="match status" value="1"/>
</dbReference>
<dbReference type="PROSITE" id="PS50004">
    <property type="entry name" value="C2"/>
    <property type="match status" value="1"/>
</dbReference>
<evidence type="ECO:0000256" key="17">
    <source>
        <dbReference type="ARBA" id="ARBA00023674"/>
    </source>
</evidence>
<evidence type="ECO:0000259" key="22">
    <source>
        <dbReference type="PROSITE" id="PS50004"/>
    </source>
</evidence>
<evidence type="ECO:0000259" key="21">
    <source>
        <dbReference type="PROSITE" id="PS50003"/>
    </source>
</evidence>
<feature type="domain" description="PH" evidence="21">
    <location>
        <begin position="1"/>
        <end position="107"/>
    </location>
</feature>
<keyword evidence="16" id="KW-0539">Nucleus</keyword>
<dbReference type="SMART" id="SM00239">
    <property type="entry name" value="C2"/>
    <property type="match status" value="1"/>
</dbReference>
<dbReference type="Pfam" id="PF00388">
    <property type="entry name" value="PI-PLC-X"/>
    <property type="match status" value="1"/>
</dbReference>
<evidence type="ECO:0000256" key="13">
    <source>
        <dbReference type="ARBA" id="ARBA00023098"/>
    </source>
</evidence>
<protein>
    <recommendedName>
        <fullName evidence="19">Phosphoinositide phospholipase C</fullName>
        <ecNumber evidence="19">3.1.4.11</ecNumber>
    </recommendedName>
</protein>
<dbReference type="GO" id="GO:0016042">
    <property type="term" value="P:lipid catabolic process"/>
    <property type="evidence" value="ECO:0007669"/>
    <property type="project" value="UniProtKB-KW"/>
</dbReference>
<feature type="domain" description="EF-hand" evidence="24">
    <location>
        <begin position="118"/>
        <end position="153"/>
    </location>
</feature>
<dbReference type="Pfam" id="PF09279">
    <property type="entry name" value="EF-hand_like"/>
    <property type="match status" value="1"/>
</dbReference>
<organism evidence="25 26">
    <name type="scientific">Aramus guarauna</name>
    <name type="common">Limpkin</name>
    <name type="synonym">Scolopax guarauna</name>
    <dbReference type="NCBI Taxonomy" id="54356"/>
    <lineage>
        <taxon>Eukaryota</taxon>
        <taxon>Metazoa</taxon>
        <taxon>Chordata</taxon>
        <taxon>Craniata</taxon>
        <taxon>Vertebrata</taxon>
        <taxon>Euteleostomi</taxon>
        <taxon>Archelosauria</taxon>
        <taxon>Archosauria</taxon>
        <taxon>Dinosauria</taxon>
        <taxon>Saurischia</taxon>
        <taxon>Theropoda</taxon>
        <taxon>Coelurosauria</taxon>
        <taxon>Aves</taxon>
        <taxon>Neognathae</taxon>
        <taxon>Neoaves</taxon>
        <taxon>Gruiformes</taxon>
        <taxon>Aramidae</taxon>
        <taxon>Aramus</taxon>
    </lineage>
</organism>
<dbReference type="EC" id="3.1.4.11" evidence="19"/>
<evidence type="ECO:0000256" key="12">
    <source>
        <dbReference type="ARBA" id="ARBA00022963"/>
    </source>
</evidence>
<evidence type="ECO:0000256" key="16">
    <source>
        <dbReference type="ARBA" id="ARBA00023242"/>
    </source>
</evidence>
<keyword evidence="8" id="KW-0677">Repeat</keyword>
<keyword evidence="13 19" id="KW-0443">Lipid metabolism</keyword>
<dbReference type="InterPro" id="IPR035892">
    <property type="entry name" value="C2_domain_sf"/>
</dbReference>
<evidence type="ECO:0000256" key="10">
    <source>
        <dbReference type="ARBA" id="ARBA00022824"/>
    </source>
</evidence>
<dbReference type="CDD" id="cd16219">
    <property type="entry name" value="EFh_PI-PLCdelta4"/>
    <property type="match status" value="1"/>
</dbReference>
<dbReference type="GO" id="GO:0005634">
    <property type="term" value="C:nucleus"/>
    <property type="evidence" value="ECO:0007669"/>
    <property type="project" value="UniProtKB-SubCell"/>
</dbReference>
<comment type="catalytic activity">
    <reaction evidence="17">
        <text>a 1,2-diacyl-sn-glycero-3-phospho-(1D-myo-inositol-4,5-bisphosphate) + H2O = 1D-myo-inositol 1,4,5-trisphosphate + a 1,2-diacyl-sn-glycerol + H(+)</text>
        <dbReference type="Rhea" id="RHEA:33179"/>
        <dbReference type="ChEBI" id="CHEBI:15377"/>
        <dbReference type="ChEBI" id="CHEBI:15378"/>
        <dbReference type="ChEBI" id="CHEBI:17815"/>
        <dbReference type="ChEBI" id="CHEBI:58456"/>
        <dbReference type="ChEBI" id="CHEBI:203600"/>
        <dbReference type="EC" id="3.1.4.11"/>
    </reaction>
    <physiologicalReaction direction="left-to-right" evidence="17">
        <dbReference type="Rhea" id="RHEA:33180"/>
    </physiologicalReaction>
</comment>
<dbReference type="PRINTS" id="PR00390">
    <property type="entry name" value="PHPHLIPASEC"/>
</dbReference>
<dbReference type="InterPro" id="IPR001711">
    <property type="entry name" value="PLipase_C_Pinositol-sp_Y"/>
</dbReference>
<comment type="cofactor">
    <cofactor evidence="1">
        <name>Ca(2+)</name>
        <dbReference type="ChEBI" id="CHEBI:29108"/>
    </cofactor>
</comment>
<evidence type="ECO:0000256" key="6">
    <source>
        <dbReference type="ARBA" id="ARBA00022490"/>
    </source>
</evidence>
<dbReference type="InterPro" id="IPR001849">
    <property type="entry name" value="PH_domain"/>
</dbReference>
<feature type="non-terminal residue" evidence="25">
    <location>
        <position position="1"/>
    </location>
</feature>
<feature type="domain" description="EF-hand" evidence="24">
    <location>
        <begin position="154"/>
        <end position="189"/>
    </location>
</feature>
<dbReference type="Gene3D" id="2.60.40.150">
    <property type="entry name" value="C2 domain"/>
    <property type="match status" value="1"/>
</dbReference>